<feature type="domain" description="Polymerase nucleotidyl transferase" evidence="1">
    <location>
        <begin position="98"/>
        <end position="173"/>
    </location>
</feature>
<gene>
    <name evidence="2" type="ORF">FD145_364</name>
</gene>
<protein>
    <recommendedName>
        <fullName evidence="1">Polymerase nucleotidyl transferase domain-containing protein</fullName>
    </recommendedName>
</protein>
<dbReference type="PANTHER" id="PTHR33933">
    <property type="entry name" value="NUCLEOTIDYLTRANSFERASE"/>
    <property type="match status" value="1"/>
</dbReference>
<dbReference type="CDD" id="cd05403">
    <property type="entry name" value="NT_KNTase_like"/>
    <property type="match status" value="1"/>
</dbReference>
<dbReference type="InterPro" id="IPR043519">
    <property type="entry name" value="NT_sf"/>
</dbReference>
<dbReference type="Pfam" id="PF01909">
    <property type="entry name" value="NTP_transf_2"/>
    <property type="match status" value="1"/>
</dbReference>
<evidence type="ECO:0000313" key="3">
    <source>
        <dbReference type="Proteomes" id="UP000488506"/>
    </source>
</evidence>
<dbReference type="EMBL" id="WPAF01000004">
    <property type="protein sequence ID" value="KAF0134796.1"/>
    <property type="molecule type" value="Genomic_DNA"/>
</dbReference>
<dbReference type="SUPFAM" id="SSF81301">
    <property type="entry name" value="Nucleotidyltransferase"/>
    <property type="match status" value="1"/>
</dbReference>
<accession>A0A833NXE3</accession>
<dbReference type="Proteomes" id="UP000488506">
    <property type="component" value="Unassembled WGS sequence"/>
</dbReference>
<dbReference type="InterPro" id="IPR002934">
    <property type="entry name" value="Polymerase_NTP_transf_dom"/>
</dbReference>
<reference evidence="2 3" key="1">
    <citation type="submission" date="2019-12" db="EMBL/GenBank/DDBJ databases">
        <authorList>
            <person name="Wolfe R."/>
            <person name="Danczak R."/>
            <person name="Wilkins M."/>
        </authorList>
    </citation>
    <scope>NUCLEOTIDE SEQUENCE [LARGE SCALE GENOMIC DNA]</scope>
    <source>
        <strain evidence="2">X2_MaxBin.013</strain>
    </source>
</reference>
<dbReference type="GO" id="GO:0016779">
    <property type="term" value="F:nucleotidyltransferase activity"/>
    <property type="evidence" value="ECO:0007669"/>
    <property type="project" value="InterPro"/>
</dbReference>
<sequence>MLLPTRRKKILEVFMADPFHEVHLREVARMAQVSRGNVDLSLRQFVQEGMFKRRNVSNMTFFHPDLSNERLLKLFEYLEVEKKELFFKNSRKIARLLRQYAEALLNLSEMKIQMIILFGSVARGDWTKGSDIDILTVSAEKSEELSGVFSKARKDVSPLLDIRPIGTTIDKFIAGLKNKSEFYEELWRDRIVLYNEFLFWRLIGKGREFSA</sequence>
<proteinExistence type="predicted"/>
<organism evidence="2 3">
    <name type="scientific">Candidatus Saganbacteria bacterium</name>
    <dbReference type="NCBI Taxonomy" id="2575572"/>
    <lineage>
        <taxon>Bacteria</taxon>
        <taxon>Bacillati</taxon>
        <taxon>Saganbacteria</taxon>
    </lineage>
</organism>
<dbReference type="AlphaFoldDB" id="A0A833NXE3"/>
<evidence type="ECO:0000259" key="1">
    <source>
        <dbReference type="Pfam" id="PF01909"/>
    </source>
</evidence>
<comment type="caution">
    <text evidence="2">The sequence shown here is derived from an EMBL/GenBank/DDBJ whole genome shotgun (WGS) entry which is preliminary data.</text>
</comment>
<dbReference type="PANTHER" id="PTHR33933:SF1">
    <property type="entry name" value="PROTEIN ADENYLYLTRANSFERASE MNTA-RELATED"/>
    <property type="match status" value="1"/>
</dbReference>
<dbReference type="Gene3D" id="3.30.460.10">
    <property type="entry name" value="Beta Polymerase, domain 2"/>
    <property type="match status" value="1"/>
</dbReference>
<evidence type="ECO:0000313" key="2">
    <source>
        <dbReference type="EMBL" id="KAF0134796.1"/>
    </source>
</evidence>
<dbReference type="InterPro" id="IPR052548">
    <property type="entry name" value="Type_VII_TA_antitoxin"/>
</dbReference>
<name>A0A833NXE3_UNCSA</name>